<sequence>MSSLRLLALCLALLCLTLEALDFKTYEEAKILQKKSKKLIMLEVMRSNCHFCSDMQRDVFDDKEMSLWIEERFIPVKVNLDTDSLPLGLKVSFTPSFFFIDIDDNIKKKIPGSWNIEDFKSLTKDLK</sequence>
<feature type="signal peptide" evidence="1">
    <location>
        <begin position="1"/>
        <end position="20"/>
    </location>
</feature>
<dbReference type="OrthoDB" id="5372481at2"/>
<comment type="caution">
    <text evidence="3">The sequence shown here is derived from an EMBL/GenBank/DDBJ whole genome shotgun (WGS) entry which is preliminary data.</text>
</comment>
<evidence type="ECO:0000313" key="4">
    <source>
        <dbReference type="Proteomes" id="UP000015520"/>
    </source>
</evidence>
<dbReference type="RefSeq" id="WP_021286684.1">
    <property type="nucleotide sequence ID" value="NZ_AUPZ01000002.1"/>
</dbReference>
<dbReference type="InterPro" id="IPR036249">
    <property type="entry name" value="Thioredoxin-like_sf"/>
</dbReference>
<accession>T0KUE2</accession>
<dbReference type="Pfam" id="PF03190">
    <property type="entry name" value="Thioredox_DsbH"/>
    <property type="match status" value="1"/>
</dbReference>
<evidence type="ECO:0000259" key="2">
    <source>
        <dbReference type="Pfam" id="PF03190"/>
    </source>
</evidence>
<dbReference type="InterPro" id="IPR004879">
    <property type="entry name" value="Ssp411-like_TRX"/>
</dbReference>
<proteinExistence type="predicted"/>
<organism evidence="3 4">
    <name type="scientific">Sulfurimonas hongkongensis</name>
    <dbReference type="NCBI Taxonomy" id="1172190"/>
    <lineage>
        <taxon>Bacteria</taxon>
        <taxon>Pseudomonadati</taxon>
        <taxon>Campylobacterota</taxon>
        <taxon>Epsilonproteobacteria</taxon>
        <taxon>Campylobacterales</taxon>
        <taxon>Sulfurimonadaceae</taxon>
        <taxon>Sulfurimonas</taxon>
    </lineage>
</organism>
<keyword evidence="1" id="KW-0732">Signal</keyword>
<dbReference type="Gene3D" id="3.40.30.10">
    <property type="entry name" value="Glutaredoxin"/>
    <property type="match status" value="1"/>
</dbReference>
<feature type="chain" id="PRO_5004566393" description="Spermatogenesis-associated protein 20-like TRX domain-containing protein" evidence="1">
    <location>
        <begin position="21"/>
        <end position="127"/>
    </location>
</feature>
<keyword evidence="4" id="KW-1185">Reference proteome</keyword>
<dbReference type="eggNOG" id="COG2143">
    <property type="taxonomic scope" value="Bacteria"/>
</dbReference>
<evidence type="ECO:0000313" key="3">
    <source>
        <dbReference type="EMBL" id="EQB40604.1"/>
    </source>
</evidence>
<protein>
    <recommendedName>
        <fullName evidence="2">Spermatogenesis-associated protein 20-like TRX domain-containing protein</fullName>
    </recommendedName>
</protein>
<dbReference type="PATRIC" id="fig|1172190.3.peg.393"/>
<dbReference type="SUPFAM" id="SSF52833">
    <property type="entry name" value="Thioredoxin-like"/>
    <property type="match status" value="1"/>
</dbReference>
<evidence type="ECO:0000256" key="1">
    <source>
        <dbReference type="SAM" id="SignalP"/>
    </source>
</evidence>
<dbReference type="AlphaFoldDB" id="T0KUE2"/>
<name>T0KUE2_9BACT</name>
<dbReference type="EMBL" id="AUPZ01000002">
    <property type="protein sequence ID" value="EQB40604.1"/>
    <property type="molecule type" value="Genomic_DNA"/>
</dbReference>
<reference evidence="3 4" key="1">
    <citation type="submission" date="2013-07" db="EMBL/GenBank/DDBJ databases">
        <title>Sulfurimonas hongkongensis AST-10 Genome Sequencing.</title>
        <authorList>
            <person name="Cai L."/>
            <person name="Zhang T."/>
        </authorList>
    </citation>
    <scope>NUCLEOTIDE SEQUENCE [LARGE SCALE GENOMIC DNA]</scope>
    <source>
        <strain evidence="3 4">AST-10</strain>
    </source>
</reference>
<dbReference type="Proteomes" id="UP000015520">
    <property type="component" value="Unassembled WGS sequence"/>
</dbReference>
<feature type="domain" description="Spermatogenesis-associated protein 20-like TRX" evidence="2">
    <location>
        <begin position="27"/>
        <end position="80"/>
    </location>
</feature>
<dbReference type="STRING" id="1172190.M947_02015"/>
<gene>
    <name evidence="3" type="ORF">M947_02015</name>
</gene>